<dbReference type="AlphaFoldDB" id="A0A2S8NT77"/>
<comment type="caution">
    <text evidence="1">The sequence shown here is derived from an EMBL/GenBank/DDBJ whole genome shotgun (WGS) entry which is preliminary data.</text>
</comment>
<proteinExistence type="predicted"/>
<feature type="non-terminal residue" evidence="1">
    <location>
        <position position="1"/>
    </location>
</feature>
<sequence>RTDKFISFLEKILTDNIEIINFLEDFINFLQNLFINNFKKMTKKTNILQRLELSQINNIFQILFELKNMLKNLCHKKKLLIVFFIRIHHIIVNDNNNHLEFNPIKTINNDENKMLITNSLESSIQNTNDSLSKTSSLPTIQKNPKKIEKENNFIYHLKTILLNADEKAKENLIKGWKQLKNFPKKELAKIARDLFEAQLLIVSNKKEIILACSEEHYINLLKEENKNIIIKKIFNTKKELVKDYLIILKKDWEKVIKPIYLNFIQSKNIHDLNLSSFNTNFYEQNVILNIKKHELTDKNSEDIPLVLHLAQEMLVLIK</sequence>
<name>A0A2S8NT77_9MOLU</name>
<reference evidence="1 2" key="1">
    <citation type="submission" date="2018-02" db="EMBL/GenBank/DDBJ databases">
        <title>Metagenomics reveals mixed infection of spiroplasma and phytoplasma in chicory.</title>
        <authorList>
            <person name="Polano C."/>
            <person name="Moruzzi S."/>
            <person name="Ermacora P."/>
            <person name="Ferrini F."/>
            <person name="Martini M."/>
            <person name="Firrao G."/>
        </authorList>
    </citation>
    <scope>NUCLEOTIDE SEQUENCE [LARGE SCALE GENOMIC DNA]</scope>
    <source>
        <strain evidence="1 2">ChiP</strain>
    </source>
</reference>
<keyword evidence="2" id="KW-1185">Reference proteome</keyword>
<evidence type="ECO:0000313" key="1">
    <source>
        <dbReference type="EMBL" id="PQP79204.1"/>
    </source>
</evidence>
<evidence type="ECO:0000313" key="2">
    <source>
        <dbReference type="Proteomes" id="UP000238672"/>
    </source>
</evidence>
<dbReference type="Proteomes" id="UP000238672">
    <property type="component" value="Unassembled WGS sequence"/>
</dbReference>
<accession>A0A2S8NT77</accession>
<protein>
    <submittedName>
        <fullName evidence="1">Uncharacterized protein</fullName>
    </submittedName>
</protein>
<dbReference type="EMBL" id="PUUG01000083">
    <property type="protein sequence ID" value="PQP79204.1"/>
    <property type="molecule type" value="Genomic_DNA"/>
</dbReference>
<organism evidence="1 2">
    <name type="scientific">Candidatus Phytoplasma phoenicium</name>
    <dbReference type="NCBI Taxonomy" id="198422"/>
    <lineage>
        <taxon>Bacteria</taxon>
        <taxon>Bacillati</taxon>
        <taxon>Mycoplasmatota</taxon>
        <taxon>Mollicutes</taxon>
        <taxon>Acholeplasmatales</taxon>
        <taxon>Acholeplasmataceae</taxon>
        <taxon>Candidatus Phytoplasma</taxon>
        <taxon>16SrIX (Pigeon pea witches'-broom group)</taxon>
    </lineage>
</organism>
<gene>
    <name evidence="1" type="ORF">C6B37_02365</name>
</gene>